<keyword evidence="4" id="KW-1185">Reference proteome</keyword>
<dbReference type="InterPro" id="IPR036388">
    <property type="entry name" value="WH-like_DNA-bd_sf"/>
</dbReference>
<dbReference type="EMBL" id="BAAAQN010000046">
    <property type="protein sequence ID" value="GAA2049261.1"/>
    <property type="molecule type" value="Genomic_DNA"/>
</dbReference>
<dbReference type="RefSeq" id="WP_344669410.1">
    <property type="nucleotide sequence ID" value="NZ_BAAAQN010000046.1"/>
</dbReference>
<protein>
    <submittedName>
        <fullName evidence="3">Helix-turn-helix domain-containing protein</fullName>
    </submittedName>
</protein>
<dbReference type="CDD" id="cd00090">
    <property type="entry name" value="HTH_ARSR"/>
    <property type="match status" value="1"/>
</dbReference>
<reference evidence="4" key="1">
    <citation type="journal article" date="2019" name="Int. J. Syst. Evol. Microbiol.">
        <title>The Global Catalogue of Microorganisms (GCM) 10K type strain sequencing project: providing services to taxonomists for standard genome sequencing and annotation.</title>
        <authorList>
            <consortium name="The Broad Institute Genomics Platform"/>
            <consortium name="The Broad Institute Genome Sequencing Center for Infectious Disease"/>
            <person name="Wu L."/>
            <person name="Ma J."/>
        </authorList>
    </citation>
    <scope>NUCLEOTIDE SEQUENCE [LARGE SCALE GENOMIC DNA]</scope>
    <source>
        <strain evidence="4">JCM 16014</strain>
    </source>
</reference>
<organism evidence="3 4">
    <name type="scientific">Catenulispora yoronensis</name>
    <dbReference type="NCBI Taxonomy" id="450799"/>
    <lineage>
        <taxon>Bacteria</taxon>
        <taxon>Bacillati</taxon>
        <taxon>Actinomycetota</taxon>
        <taxon>Actinomycetes</taxon>
        <taxon>Catenulisporales</taxon>
        <taxon>Catenulisporaceae</taxon>
        <taxon>Catenulispora</taxon>
    </lineage>
</organism>
<dbReference type="Proteomes" id="UP001500751">
    <property type="component" value="Unassembled WGS sequence"/>
</dbReference>
<evidence type="ECO:0000313" key="3">
    <source>
        <dbReference type="EMBL" id="GAA2049261.1"/>
    </source>
</evidence>
<dbReference type="SUPFAM" id="SSF46785">
    <property type="entry name" value="Winged helix' DNA-binding domain"/>
    <property type="match status" value="1"/>
</dbReference>
<dbReference type="SMART" id="SM00418">
    <property type="entry name" value="HTH_ARSR"/>
    <property type="match status" value="1"/>
</dbReference>
<sequence>MVEKQSGARTDPKALRALAHPLRWKLIDIIGREETATATRCAELTGESVANCSYHLNTLAKYGYIEAVEGGAGRERPWRMTSYDQTLSGDSHGLAGQLAAEAATDVFLDHELERAKEWTRRRSREPEQWRQGATIKGTTFAATAEEFAELTRELSEVADRFRSRVTDRGSIPDGAREVRVFIAATVTPEQPPKQPPERKQQEASP</sequence>
<feature type="region of interest" description="Disordered" evidence="1">
    <location>
        <begin position="184"/>
        <end position="205"/>
    </location>
</feature>
<dbReference type="InterPro" id="IPR011991">
    <property type="entry name" value="ArsR-like_HTH"/>
</dbReference>
<feature type="compositionally biased region" description="Basic and acidic residues" evidence="1">
    <location>
        <begin position="195"/>
        <end position="205"/>
    </location>
</feature>
<evidence type="ECO:0000313" key="4">
    <source>
        <dbReference type="Proteomes" id="UP001500751"/>
    </source>
</evidence>
<accession>A0ABP5GQX8</accession>
<comment type="caution">
    <text evidence="3">The sequence shown here is derived from an EMBL/GenBank/DDBJ whole genome shotgun (WGS) entry which is preliminary data.</text>
</comment>
<dbReference type="InterPro" id="IPR036390">
    <property type="entry name" value="WH_DNA-bd_sf"/>
</dbReference>
<feature type="domain" description="HTH arsR-type" evidence="2">
    <location>
        <begin position="13"/>
        <end position="88"/>
    </location>
</feature>
<dbReference type="InterPro" id="IPR001845">
    <property type="entry name" value="HTH_ArsR_DNA-bd_dom"/>
</dbReference>
<name>A0ABP5GQX8_9ACTN</name>
<dbReference type="Gene3D" id="1.10.10.10">
    <property type="entry name" value="Winged helix-like DNA-binding domain superfamily/Winged helix DNA-binding domain"/>
    <property type="match status" value="1"/>
</dbReference>
<gene>
    <name evidence="3" type="ORF">GCM10009839_63970</name>
</gene>
<proteinExistence type="predicted"/>
<evidence type="ECO:0000256" key="1">
    <source>
        <dbReference type="SAM" id="MobiDB-lite"/>
    </source>
</evidence>
<evidence type="ECO:0000259" key="2">
    <source>
        <dbReference type="SMART" id="SM00418"/>
    </source>
</evidence>